<dbReference type="SUPFAM" id="SSF51445">
    <property type="entry name" value="(Trans)glycosidases"/>
    <property type="match status" value="1"/>
</dbReference>
<evidence type="ECO:0000259" key="9">
    <source>
        <dbReference type="PROSITE" id="PS50853"/>
    </source>
</evidence>
<keyword evidence="8" id="KW-0732">Signal</keyword>
<dbReference type="GO" id="GO:0008422">
    <property type="term" value="F:beta-glucosidase activity"/>
    <property type="evidence" value="ECO:0007669"/>
    <property type="project" value="TreeGrafter"/>
</dbReference>
<keyword evidence="4" id="KW-0119">Carbohydrate metabolism</keyword>
<gene>
    <name evidence="10" type="ORF">ESB00_17610</name>
</gene>
<accession>A0A4Q1C519</accession>
<feature type="chain" id="PRO_5020537595" description="Fibronectin type-III domain-containing protein" evidence="8">
    <location>
        <begin position="22"/>
        <end position="522"/>
    </location>
</feature>
<evidence type="ECO:0000256" key="6">
    <source>
        <dbReference type="ARBA" id="ARBA00023326"/>
    </source>
</evidence>
<dbReference type="Gene3D" id="3.20.20.80">
    <property type="entry name" value="Glycosidases"/>
    <property type="match status" value="1"/>
</dbReference>
<dbReference type="SUPFAM" id="SSF49265">
    <property type="entry name" value="Fibronectin type III"/>
    <property type="match status" value="1"/>
</dbReference>
<dbReference type="GO" id="GO:0005576">
    <property type="term" value="C:extracellular region"/>
    <property type="evidence" value="ECO:0007669"/>
    <property type="project" value="TreeGrafter"/>
</dbReference>
<dbReference type="AlphaFoldDB" id="A0A4Q1C519"/>
<evidence type="ECO:0000256" key="4">
    <source>
        <dbReference type="ARBA" id="ARBA00023277"/>
    </source>
</evidence>
<dbReference type="InterPro" id="IPR036116">
    <property type="entry name" value="FN3_sf"/>
</dbReference>
<protein>
    <recommendedName>
        <fullName evidence="9">Fibronectin type-III domain-containing protein</fullName>
    </recommendedName>
</protein>
<dbReference type="PANTHER" id="PTHR31297:SF41">
    <property type="entry name" value="ENDOGLUCANASE, PUTATIVE (AFU_ORTHOLOGUE AFUA_5G01830)-RELATED"/>
    <property type="match status" value="1"/>
</dbReference>
<organism evidence="10 11">
    <name type="scientific">Oleiharenicola lentus</name>
    <dbReference type="NCBI Taxonomy" id="2508720"/>
    <lineage>
        <taxon>Bacteria</taxon>
        <taxon>Pseudomonadati</taxon>
        <taxon>Verrucomicrobiota</taxon>
        <taxon>Opitutia</taxon>
        <taxon>Opitutales</taxon>
        <taxon>Opitutaceae</taxon>
        <taxon>Oleiharenicola</taxon>
    </lineage>
</organism>
<evidence type="ECO:0000256" key="1">
    <source>
        <dbReference type="ARBA" id="ARBA00005641"/>
    </source>
</evidence>
<dbReference type="InterPro" id="IPR017853">
    <property type="entry name" value="GH"/>
</dbReference>
<evidence type="ECO:0000256" key="2">
    <source>
        <dbReference type="ARBA" id="ARBA00022801"/>
    </source>
</evidence>
<dbReference type="CDD" id="cd00063">
    <property type="entry name" value="FN3"/>
    <property type="match status" value="1"/>
</dbReference>
<comment type="caution">
    <text evidence="10">The sequence shown here is derived from an EMBL/GenBank/DDBJ whole genome shotgun (WGS) entry which is preliminary data.</text>
</comment>
<comment type="similarity">
    <text evidence="1 7">Belongs to the glycosyl hydrolase 5 (cellulase A) family.</text>
</comment>
<reference evidence="10 11" key="1">
    <citation type="submission" date="2019-01" db="EMBL/GenBank/DDBJ databases">
        <title>Lacunisphaera sp. strain TWA-58.</title>
        <authorList>
            <person name="Chen W.-M."/>
        </authorList>
    </citation>
    <scope>NUCLEOTIDE SEQUENCE [LARGE SCALE GENOMIC DNA]</scope>
    <source>
        <strain evidence="10 11">TWA-58</strain>
    </source>
</reference>
<evidence type="ECO:0000256" key="7">
    <source>
        <dbReference type="RuleBase" id="RU361153"/>
    </source>
</evidence>
<keyword evidence="11" id="KW-1185">Reference proteome</keyword>
<evidence type="ECO:0000256" key="5">
    <source>
        <dbReference type="ARBA" id="ARBA00023295"/>
    </source>
</evidence>
<dbReference type="GO" id="GO:0030245">
    <property type="term" value="P:cellulose catabolic process"/>
    <property type="evidence" value="ECO:0007669"/>
    <property type="project" value="UniProtKB-KW"/>
</dbReference>
<sequence>MRSLSLLKLLLPVLLIAPASAQLPTPTYGWNLGNTLEAVPSEGSWGPAATQNLINAVADAGFNTIRLPVAWDIHANQSTYQIDPVWMARVKQVVDWCYAKKLHVIINIHWDGGWLENNITDTVNPTINAKMQSYWTQIATAFAGYDDHLLFAGANEPNCKTAAEWATLRSYYNTFISAVRSTGGNNASRWLVIQGPDTNIDKTYDWVNTLPTDVTASRLMVEVHYYPYQWTLMTKDETWGKMFYFWGQGYHSPTMLDRNSTWGEEAYADEQFQKMATKFVSKGVPVIIGEWGAVKRTGYADLTGTELSRHLASRTFFSKTITDKANALGLKPIWWDAGGTGSNTMWLFDRSTGTMIDPDNINALTGGQALPPPGAGPNAPSGLAATATSSSQVGLTWADNAANEDGFELDQATNSTFTSGLVTATLAANTTSRTVGGLSAATTYYFRVRAVSSAGSSAYSGTASVTTQNAVVVPPPSVSPPASGGGGGGGGAPSRWFLGALAMAALLRRKQASRSALRSAGT</sequence>
<dbReference type="Proteomes" id="UP000290218">
    <property type="component" value="Unassembled WGS sequence"/>
</dbReference>
<dbReference type="InterPro" id="IPR001547">
    <property type="entry name" value="Glyco_hydro_5"/>
</dbReference>
<dbReference type="PANTHER" id="PTHR31297">
    <property type="entry name" value="GLUCAN ENDO-1,6-BETA-GLUCOSIDASE B"/>
    <property type="match status" value="1"/>
</dbReference>
<evidence type="ECO:0000256" key="8">
    <source>
        <dbReference type="SAM" id="SignalP"/>
    </source>
</evidence>
<feature type="signal peptide" evidence="8">
    <location>
        <begin position="1"/>
        <end position="21"/>
    </location>
</feature>
<evidence type="ECO:0000313" key="10">
    <source>
        <dbReference type="EMBL" id="RXK53510.1"/>
    </source>
</evidence>
<dbReference type="OrthoDB" id="9800955at2"/>
<keyword evidence="3" id="KW-0136">Cellulose degradation</keyword>
<dbReference type="Pfam" id="PF00150">
    <property type="entry name" value="Cellulase"/>
    <property type="match status" value="1"/>
</dbReference>
<keyword evidence="6" id="KW-0624">Polysaccharide degradation</keyword>
<proteinExistence type="inferred from homology"/>
<dbReference type="Gene3D" id="2.60.40.10">
    <property type="entry name" value="Immunoglobulins"/>
    <property type="match status" value="1"/>
</dbReference>
<evidence type="ECO:0000256" key="3">
    <source>
        <dbReference type="ARBA" id="ARBA00023001"/>
    </source>
</evidence>
<keyword evidence="2 7" id="KW-0378">Hydrolase</keyword>
<evidence type="ECO:0000313" key="11">
    <source>
        <dbReference type="Proteomes" id="UP000290218"/>
    </source>
</evidence>
<dbReference type="GO" id="GO:0009986">
    <property type="term" value="C:cell surface"/>
    <property type="evidence" value="ECO:0007669"/>
    <property type="project" value="TreeGrafter"/>
</dbReference>
<keyword evidence="5 7" id="KW-0326">Glycosidase</keyword>
<dbReference type="InterPro" id="IPR003961">
    <property type="entry name" value="FN3_dom"/>
</dbReference>
<feature type="domain" description="Fibronectin type-III" evidence="9">
    <location>
        <begin position="379"/>
        <end position="470"/>
    </location>
</feature>
<dbReference type="InterPro" id="IPR050386">
    <property type="entry name" value="Glycosyl_hydrolase_5"/>
</dbReference>
<dbReference type="InterPro" id="IPR013783">
    <property type="entry name" value="Ig-like_fold"/>
</dbReference>
<dbReference type="EMBL" id="SDHX01000002">
    <property type="protein sequence ID" value="RXK53510.1"/>
    <property type="molecule type" value="Genomic_DNA"/>
</dbReference>
<dbReference type="RefSeq" id="WP_129049238.1">
    <property type="nucleotide sequence ID" value="NZ_SDHX01000002.1"/>
</dbReference>
<name>A0A4Q1C519_9BACT</name>
<dbReference type="PROSITE" id="PS50853">
    <property type="entry name" value="FN3"/>
    <property type="match status" value="1"/>
</dbReference>
<dbReference type="SMART" id="SM00060">
    <property type="entry name" value="FN3"/>
    <property type="match status" value="1"/>
</dbReference>
<dbReference type="Pfam" id="PF00041">
    <property type="entry name" value="fn3"/>
    <property type="match status" value="1"/>
</dbReference>